<proteinExistence type="predicted"/>
<keyword evidence="3" id="KW-1185">Reference proteome</keyword>
<dbReference type="RefSeq" id="WP_112333653.1">
    <property type="nucleotide sequence ID" value="NZ_JADPHD010000014.1"/>
</dbReference>
<accession>A0A328UC19</accession>
<reference evidence="2 3" key="1">
    <citation type="submission" date="2018-06" db="EMBL/GenBank/DDBJ databases">
        <title>Noncontiguous genome sequence of Ruminococcaceae bacterium ASD2818.</title>
        <authorList>
            <person name="Chaplin A.V."/>
            <person name="Sokolova S.R."/>
            <person name="Kochetkova T.O."/>
            <person name="Goltsov A.Y."/>
            <person name="Trofimov D.Y."/>
            <person name="Efimov B.A."/>
        </authorList>
    </citation>
    <scope>NUCLEOTIDE SEQUENCE [LARGE SCALE GENOMIC DNA]</scope>
    <source>
        <strain evidence="2 3">ASD2818</strain>
    </source>
</reference>
<gene>
    <name evidence="2" type="ORF">DPQ25_13250</name>
</gene>
<dbReference type="PANTHER" id="PTHR33434">
    <property type="entry name" value="DEGV DOMAIN-CONTAINING PROTEIN DR_1986-RELATED"/>
    <property type="match status" value="1"/>
</dbReference>
<evidence type="ECO:0000256" key="1">
    <source>
        <dbReference type="ARBA" id="ARBA00023121"/>
    </source>
</evidence>
<dbReference type="InterPro" id="IPR043168">
    <property type="entry name" value="DegV_C"/>
</dbReference>
<dbReference type="NCBIfam" id="TIGR00762">
    <property type="entry name" value="DegV"/>
    <property type="match status" value="1"/>
</dbReference>
<comment type="caution">
    <text evidence="2">The sequence shown here is derived from an EMBL/GenBank/DDBJ whole genome shotgun (WGS) entry which is preliminary data.</text>
</comment>
<name>A0A328UC19_9FIRM</name>
<organism evidence="2 3">
    <name type="scientific">Hydrogeniiclostridium mannosilyticum</name>
    <dbReference type="NCBI Taxonomy" id="2764322"/>
    <lineage>
        <taxon>Bacteria</taxon>
        <taxon>Bacillati</taxon>
        <taxon>Bacillota</taxon>
        <taxon>Clostridia</taxon>
        <taxon>Eubacteriales</taxon>
        <taxon>Acutalibacteraceae</taxon>
        <taxon>Hydrogeniiclostridium</taxon>
    </lineage>
</organism>
<dbReference type="InterPro" id="IPR050270">
    <property type="entry name" value="DegV_domain_contain"/>
</dbReference>
<dbReference type="SUPFAM" id="SSF82549">
    <property type="entry name" value="DAK1/DegV-like"/>
    <property type="match status" value="1"/>
</dbReference>
<dbReference type="InterPro" id="IPR003797">
    <property type="entry name" value="DegV"/>
</dbReference>
<dbReference type="AlphaFoldDB" id="A0A328UC19"/>
<keyword evidence="1" id="KW-0446">Lipid-binding</keyword>
<dbReference type="EMBL" id="QLYR01000014">
    <property type="protein sequence ID" value="RAQ22167.1"/>
    <property type="molecule type" value="Genomic_DNA"/>
</dbReference>
<evidence type="ECO:0000313" key="2">
    <source>
        <dbReference type="EMBL" id="RAQ22167.1"/>
    </source>
</evidence>
<protein>
    <submittedName>
        <fullName evidence="2">DegV family protein</fullName>
    </submittedName>
</protein>
<dbReference type="Proteomes" id="UP000249377">
    <property type="component" value="Unassembled WGS sequence"/>
</dbReference>
<dbReference type="Gene3D" id="3.30.1180.10">
    <property type="match status" value="1"/>
</dbReference>
<evidence type="ECO:0000313" key="3">
    <source>
        <dbReference type="Proteomes" id="UP000249377"/>
    </source>
</evidence>
<dbReference type="GO" id="GO:0008289">
    <property type="term" value="F:lipid binding"/>
    <property type="evidence" value="ECO:0007669"/>
    <property type="project" value="UniProtKB-KW"/>
</dbReference>
<dbReference type="Gene3D" id="3.40.50.10170">
    <property type="match status" value="1"/>
</dbReference>
<dbReference type="PANTHER" id="PTHR33434:SF2">
    <property type="entry name" value="FATTY ACID-BINDING PROTEIN TM_1468"/>
    <property type="match status" value="1"/>
</dbReference>
<sequence>MNYQIISDGSCDLAPETAAAHNIKIVPFYVAFEEEPYQKEIEEIAVRDFYQKMVDHPHSFPKSSLPNVTDYLAAFRPYVEQNIPIICLCITAKFSGSYAAACNAKELLLGDYENAKITVIDTTVNTVLQGILVLEAAKMQKAGMSYEETIHSIEEIRSSGRIFFTIGSMDYLVHGGRVGKLVGVVGKSLGIRPLITLKEGEIFPSGIALSRNKSKDKVIEMVKKHFVKHALNPDAYTVVVGYGYDYEEAAAFRDRLLASLQEYSHIKTLELYQIGATIGVHTGPYPLGVGILKKVC</sequence>
<dbReference type="PROSITE" id="PS51482">
    <property type="entry name" value="DEGV"/>
    <property type="match status" value="1"/>
</dbReference>
<dbReference type="Pfam" id="PF02645">
    <property type="entry name" value="DegV"/>
    <property type="match status" value="1"/>
</dbReference>